<dbReference type="GO" id="GO:0005886">
    <property type="term" value="C:plasma membrane"/>
    <property type="evidence" value="ECO:0007669"/>
    <property type="project" value="UniProtKB-SubCell"/>
</dbReference>
<proteinExistence type="inferred from homology"/>
<reference evidence="12 13" key="1">
    <citation type="submission" date="2015-02" db="EMBL/GenBank/DDBJ databases">
        <title>Complete genome sequence of Kangiella geojedonensis strain YCS-5T.</title>
        <authorList>
            <person name="Kim K.M."/>
        </authorList>
    </citation>
    <scope>NUCLEOTIDE SEQUENCE [LARGE SCALE GENOMIC DNA]</scope>
    <source>
        <strain evidence="12 13">YCS-5</strain>
    </source>
</reference>
<feature type="transmembrane region" description="Helical" evidence="10">
    <location>
        <begin position="387"/>
        <end position="403"/>
    </location>
</feature>
<keyword evidence="2 10" id="KW-1003">Cell membrane</keyword>
<dbReference type="OrthoDB" id="9816572at2"/>
<dbReference type="RefSeq" id="WP_046561383.1">
    <property type="nucleotide sequence ID" value="NZ_CP010975.1"/>
</dbReference>
<evidence type="ECO:0000256" key="8">
    <source>
        <dbReference type="ARBA" id="ARBA00060041"/>
    </source>
</evidence>
<dbReference type="NCBIfam" id="TIGR01695">
    <property type="entry name" value="murJ_mviN"/>
    <property type="match status" value="1"/>
</dbReference>
<keyword evidence="13" id="KW-1185">Reference proteome</keyword>
<dbReference type="UniPathway" id="UPA00219"/>
<keyword evidence="5 10" id="KW-0573">Peptidoglycan synthesis</keyword>
<dbReference type="KEGG" id="kge:TQ33_1340"/>
<feature type="transmembrane region" description="Helical" evidence="10">
    <location>
        <begin position="314"/>
        <end position="335"/>
    </location>
</feature>
<dbReference type="PIRSF" id="PIRSF002869">
    <property type="entry name" value="MviN"/>
    <property type="match status" value="1"/>
</dbReference>
<gene>
    <name evidence="10" type="primary">murJ</name>
    <name evidence="12" type="ORF">TQ33_1340</name>
</gene>
<keyword evidence="7 10" id="KW-0472">Membrane</keyword>
<dbReference type="GO" id="GO:0015648">
    <property type="term" value="F:lipid-linked peptidoglycan transporter activity"/>
    <property type="evidence" value="ECO:0007669"/>
    <property type="project" value="UniProtKB-UniRule"/>
</dbReference>
<protein>
    <recommendedName>
        <fullName evidence="10">Probable lipid II flippase MurJ</fullName>
    </recommendedName>
</protein>
<evidence type="ECO:0000256" key="11">
    <source>
        <dbReference type="PIRNR" id="PIRNR002869"/>
    </source>
</evidence>
<dbReference type="Pfam" id="PF03023">
    <property type="entry name" value="MurJ"/>
    <property type="match status" value="1"/>
</dbReference>
<feature type="transmembrane region" description="Helical" evidence="10">
    <location>
        <begin position="275"/>
        <end position="293"/>
    </location>
</feature>
<dbReference type="PANTHER" id="PTHR47019">
    <property type="entry name" value="LIPID II FLIPPASE MURJ"/>
    <property type="match status" value="1"/>
</dbReference>
<dbReference type="PANTHER" id="PTHR47019:SF1">
    <property type="entry name" value="LIPID II FLIPPASE MURJ"/>
    <property type="match status" value="1"/>
</dbReference>
<dbReference type="HAMAP" id="MF_02078">
    <property type="entry name" value="MurJ_MviN"/>
    <property type="match status" value="1"/>
</dbReference>
<dbReference type="CDD" id="cd13123">
    <property type="entry name" value="MATE_MurJ_like"/>
    <property type="match status" value="1"/>
</dbReference>
<evidence type="ECO:0000313" key="12">
    <source>
        <dbReference type="EMBL" id="AKE52294.1"/>
    </source>
</evidence>
<dbReference type="GO" id="GO:0034204">
    <property type="term" value="P:lipid translocation"/>
    <property type="evidence" value="ECO:0007669"/>
    <property type="project" value="TreeGrafter"/>
</dbReference>
<accession>A0A0F6TR84</accession>
<keyword evidence="4 10" id="KW-0133">Cell shape</keyword>
<dbReference type="EMBL" id="CP010975">
    <property type="protein sequence ID" value="AKE52294.1"/>
    <property type="molecule type" value="Genomic_DNA"/>
</dbReference>
<keyword evidence="10 11" id="KW-0961">Cell wall biogenesis/degradation</keyword>
<keyword evidence="10 11" id="KW-0813">Transport</keyword>
<feature type="transmembrane region" description="Helical" evidence="10">
    <location>
        <begin position="442"/>
        <end position="462"/>
    </location>
</feature>
<feature type="transmembrane region" description="Helical" evidence="10">
    <location>
        <begin position="355"/>
        <end position="375"/>
    </location>
</feature>
<dbReference type="HOGENOM" id="CLU_006797_5_3_6"/>
<comment type="function">
    <text evidence="8 10 11">Involved in peptidoglycan biosynthesis. Transports lipid-linked peptidoglycan precursors from the inner to the outer leaflet of the cytoplasmic membrane.</text>
</comment>
<comment type="pathway">
    <text evidence="10">Cell wall biogenesis; peptidoglycan biosynthesis.</text>
</comment>
<dbReference type="Proteomes" id="UP000034071">
    <property type="component" value="Chromosome"/>
</dbReference>
<keyword evidence="10" id="KW-0997">Cell inner membrane</keyword>
<dbReference type="InterPro" id="IPR051050">
    <property type="entry name" value="Lipid_II_flippase_MurJ/MviN"/>
</dbReference>
<comment type="subcellular location">
    <subcellularLocation>
        <location evidence="10">Cell inner membrane</location>
        <topology evidence="10">Multi-pass membrane protein</topology>
    </subcellularLocation>
    <subcellularLocation>
        <location evidence="1">Cell membrane</location>
        <topology evidence="1">Multi-pass membrane protein</topology>
    </subcellularLocation>
</comment>
<keyword evidence="6 10" id="KW-1133">Transmembrane helix</keyword>
<evidence type="ECO:0000256" key="9">
    <source>
        <dbReference type="ARBA" id="ARBA00061532"/>
    </source>
</evidence>
<feature type="transmembrane region" description="Helical" evidence="10">
    <location>
        <begin position="409"/>
        <end position="430"/>
    </location>
</feature>
<evidence type="ECO:0000256" key="1">
    <source>
        <dbReference type="ARBA" id="ARBA00004651"/>
    </source>
</evidence>
<dbReference type="GO" id="GO:0071555">
    <property type="term" value="P:cell wall organization"/>
    <property type="evidence" value="ECO:0007669"/>
    <property type="project" value="UniProtKB-UniRule"/>
</dbReference>
<evidence type="ECO:0000256" key="4">
    <source>
        <dbReference type="ARBA" id="ARBA00022960"/>
    </source>
</evidence>
<keyword evidence="3 10" id="KW-0812">Transmembrane</keyword>
<dbReference type="AlphaFoldDB" id="A0A0F6TR84"/>
<dbReference type="GO" id="GO:0008360">
    <property type="term" value="P:regulation of cell shape"/>
    <property type="evidence" value="ECO:0007669"/>
    <property type="project" value="UniProtKB-UniRule"/>
</dbReference>
<feature type="transmembrane region" description="Helical" evidence="10">
    <location>
        <begin position="188"/>
        <end position="210"/>
    </location>
</feature>
<feature type="transmembrane region" description="Helical" evidence="10">
    <location>
        <begin position="158"/>
        <end position="182"/>
    </location>
</feature>
<dbReference type="STRING" id="914150.TQ33_1340"/>
<feature type="transmembrane region" description="Helical" evidence="10">
    <location>
        <begin position="482"/>
        <end position="502"/>
    </location>
</feature>
<sequence length="511" mass="56558">MASLLRSSTIVSFWTMISRFMGLARDVVLANLLGASGQADVFLVAQKIPNFFRRLFGEGAFATAFVPVFSEYYSNRTKAETVSLLSKVSGTLGGFLAFFTIIGVLGSQGVIALFGAGFIGDPEKFQLGSDLLKITFPYIFFISLVAMYSSVLNTLDKFAVPAFAPILLNLSIIAAAIIWAPTMEQPTVALAWAIFIAGALQLFLHFPFLWKAGYLPKPQWAWKDSAVQRIIKLMVPVIIGASASQINLLVDTQIASFLEEGSISWLYYSDRMMEFPLGIFGIAIATVLLPTLSKFFSKKDMEHFSDTLDWGLRMVLMIGIPAGIGLFWLAEPIMIAVFQHGAFTAEDSFKAGQSLQAYSIGLIGFMMVKVFLTGFYSRQDTKTPVKIALFAIVSNIVLNLALFKPFGHVGLAIATSASAFINAIFLYRFLHKEQHLQLSRKSKLWILKLIIASGLLLLGLWYTDFSIDQWQSWARFEAIGMITIIIAATITAYVTLLVILGLRPRDFKIQR</sequence>
<evidence type="ECO:0000256" key="10">
    <source>
        <dbReference type="HAMAP-Rule" id="MF_02078"/>
    </source>
</evidence>
<comment type="similarity">
    <text evidence="9 10 11">Belongs to the MurJ/MviN family.</text>
</comment>
<name>A0A0F6TR84_9GAMM</name>
<evidence type="ECO:0000256" key="3">
    <source>
        <dbReference type="ARBA" id="ARBA00022692"/>
    </source>
</evidence>
<evidence type="ECO:0000256" key="2">
    <source>
        <dbReference type="ARBA" id="ARBA00022475"/>
    </source>
</evidence>
<evidence type="ECO:0000313" key="13">
    <source>
        <dbReference type="Proteomes" id="UP000034071"/>
    </source>
</evidence>
<dbReference type="GO" id="GO:0009252">
    <property type="term" value="P:peptidoglycan biosynthetic process"/>
    <property type="evidence" value="ECO:0007669"/>
    <property type="project" value="UniProtKB-UniRule"/>
</dbReference>
<dbReference type="PATRIC" id="fig|914150.5.peg.1358"/>
<feature type="transmembrane region" description="Helical" evidence="10">
    <location>
        <begin position="230"/>
        <end position="250"/>
    </location>
</feature>
<dbReference type="InterPro" id="IPR004268">
    <property type="entry name" value="MurJ"/>
</dbReference>
<organism evidence="12 13">
    <name type="scientific">Kangiella geojedonensis</name>
    <dbReference type="NCBI Taxonomy" id="914150"/>
    <lineage>
        <taxon>Bacteria</taxon>
        <taxon>Pseudomonadati</taxon>
        <taxon>Pseudomonadota</taxon>
        <taxon>Gammaproteobacteria</taxon>
        <taxon>Kangiellales</taxon>
        <taxon>Kangiellaceae</taxon>
        <taxon>Kangiella</taxon>
    </lineage>
</organism>
<feature type="transmembrane region" description="Helical" evidence="10">
    <location>
        <begin position="131"/>
        <end position="151"/>
    </location>
</feature>
<evidence type="ECO:0000256" key="6">
    <source>
        <dbReference type="ARBA" id="ARBA00022989"/>
    </source>
</evidence>
<evidence type="ECO:0000256" key="5">
    <source>
        <dbReference type="ARBA" id="ARBA00022984"/>
    </source>
</evidence>
<evidence type="ECO:0000256" key="7">
    <source>
        <dbReference type="ARBA" id="ARBA00023136"/>
    </source>
</evidence>
<dbReference type="PRINTS" id="PR01806">
    <property type="entry name" value="VIRFACTRMVIN"/>
</dbReference>
<feature type="transmembrane region" description="Helical" evidence="10">
    <location>
        <begin position="95"/>
        <end position="119"/>
    </location>
</feature>